<sequence>MSPLSISIIFLATCTVFCTLNVDSSLEEVEALLKWKATLHSQNTSILLPSWTYDPNLNFSAQKTLYPCKWYGVSCNENGSVNRLNLSSSGLNGTLDHMPFSLFPNLVYFQLSNNNFYGIIPSEIGYLSNLVYLDISSNQFTGIIPEEIS</sequence>
<evidence type="ECO:0000313" key="2">
    <source>
        <dbReference type="Proteomes" id="UP001056120"/>
    </source>
</evidence>
<reference evidence="2" key="1">
    <citation type="journal article" date="2022" name="Mol. Ecol. Resour.">
        <title>The genomes of chicory, endive, great burdock and yacon provide insights into Asteraceae palaeo-polyploidization history and plant inulin production.</title>
        <authorList>
            <person name="Fan W."/>
            <person name="Wang S."/>
            <person name="Wang H."/>
            <person name="Wang A."/>
            <person name="Jiang F."/>
            <person name="Liu H."/>
            <person name="Zhao H."/>
            <person name="Xu D."/>
            <person name="Zhang Y."/>
        </authorList>
    </citation>
    <scope>NUCLEOTIDE SEQUENCE [LARGE SCALE GENOMIC DNA]</scope>
    <source>
        <strain evidence="2">cv. Yunnan</strain>
    </source>
</reference>
<gene>
    <name evidence="1" type="ORF">L1987_54903</name>
</gene>
<reference evidence="1 2" key="2">
    <citation type="journal article" date="2022" name="Mol. Ecol. Resour.">
        <title>The genomes of chicory, endive, great burdock and yacon provide insights into Asteraceae paleo-polyploidization history and plant inulin production.</title>
        <authorList>
            <person name="Fan W."/>
            <person name="Wang S."/>
            <person name="Wang H."/>
            <person name="Wang A."/>
            <person name="Jiang F."/>
            <person name="Liu H."/>
            <person name="Zhao H."/>
            <person name="Xu D."/>
            <person name="Zhang Y."/>
        </authorList>
    </citation>
    <scope>NUCLEOTIDE SEQUENCE [LARGE SCALE GENOMIC DNA]</scope>
    <source>
        <strain evidence="2">cv. Yunnan</strain>
        <tissue evidence="1">Leaves</tissue>
    </source>
</reference>
<accession>A0ACB9E824</accession>
<comment type="caution">
    <text evidence="1">The sequence shown here is derived from an EMBL/GenBank/DDBJ whole genome shotgun (WGS) entry which is preliminary data.</text>
</comment>
<organism evidence="1 2">
    <name type="scientific">Smallanthus sonchifolius</name>
    <dbReference type="NCBI Taxonomy" id="185202"/>
    <lineage>
        <taxon>Eukaryota</taxon>
        <taxon>Viridiplantae</taxon>
        <taxon>Streptophyta</taxon>
        <taxon>Embryophyta</taxon>
        <taxon>Tracheophyta</taxon>
        <taxon>Spermatophyta</taxon>
        <taxon>Magnoliopsida</taxon>
        <taxon>eudicotyledons</taxon>
        <taxon>Gunneridae</taxon>
        <taxon>Pentapetalae</taxon>
        <taxon>asterids</taxon>
        <taxon>campanulids</taxon>
        <taxon>Asterales</taxon>
        <taxon>Asteraceae</taxon>
        <taxon>Asteroideae</taxon>
        <taxon>Heliantheae alliance</taxon>
        <taxon>Millerieae</taxon>
        <taxon>Smallanthus</taxon>
    </lineage>
</organism>
<name>A0ACB9E824_9ASTR</name>
<keyword evidence="2" id="KW-1185">Reference proteome</keyword>
<dbReference type="EMBL" id="CM042035">
    <property type="protein sequence ID" value="KAI3755109.1"/>
    <property type="molecule type" value="Genomic_DNA"/>
</dbReference>
<protein>
    <submittedName>
        <fullName evidence="1">Uncharacterized protein</fullName>
    </submittedName>
</protein>
<proteinExistence type="predicted"/>
<dbReference type="Proteomes" id="UP001056120">
    <property type="component" value="Linkage Group LG18"/>
</dbReference>
<evidence type="ECO:0000313" key="1">
    <source>
        <dbReference type="EMBL" id="KAI3755109.1"/>
    </source>
</evidence>